<accession>A0A4Y7JJ60</accession>
<organism evidence="1 2">
    <name type="scientific">Papaver somniferum</name>
    <name type="common">Opium poppy</name>
    <dbReference type="NCBI Taxonomy" id="3469"/>
    <lineage>
        <taxon>Eukaryota</taxon>
        <taxon>Viridiplantae</taxon>
        <taxon>Streptophyta</taxon>
        <taxon>Embryophyta</taxon>
        <taxon>Tracheophyta</taxon>
        <taxon>Spermatophyta</taxon>
        <taxon>Magnoliopsida</taxon>
        <taxon>Ranunculales</taxon>
        <taxon>Papaveraceae</taxon>
        <taxon>Papaveroideae</taxon>
        <taxon>Papaver</taxon>
    </lineage>
</organism>
<dbReference type="EMBL" id="CM010719">
    <property type="protein sequence ID" value="RZC60090.1"/>
    <property type="molecule type" value="Genomic_DNA"/>
</dbReference>
<dbReference type="Gramene" id="RZC60090">
    <property type="protein sequence ID" value="RZC60090"/>
    <property type="gene ID" value="C5167_021857"/>
</dbReference>
<evidence type="ECO:0000313" key="2">
    <source>
        <dbReference type="Proteomes" id="UP000316621"/>
    </source>
</evidence>
<dbReference type="PANTHER" id="PTHR31694">
    <property type="entry name" value="DESICCATION-LIKE PROTEIN"/>
    <property type="match status" value="1"/>
</dbReference>
<dbReference type="PANTHER" id="PTHR31694:SF26">
    <property type="entry name" value="OS05G0151100 PROTEIN"/>
    <property type="match status" value="1"/>
</dbReference>
<dbReference type="InterPro" id="IPR052965">
    <property type="entry name" value="Pigment-catalase-like"/>
</dbReference>
<keyword evidence="2" id="KW-1185">Reference proteome</keyword>
<evidence type="ECO:0008006" key="3">
    <source>
        <dbReference type="Google" id="ProtNLM"/>
    </source>
</evidence>
<name>A0A4Y7JJ60_PAPSO</name>
<sequence>MDSVGFPLSVEPIAIYVDDVHLLQFSLNLEHLLAEFYLYGALGCGLDKLLADLLGVAAGQDAVIRKYLYERADYKVYPYDHTVAKYTERVSALSNALGMCGIKDEGIRVPPYLGAENRTTSNLLSADYNSLSYAGTPREVLRIVYATGSEHVPGGFFPKGENGKIARELLLYHYKS</sequence>
<dbReference type="AlphaFoldDB" id="A0A4Y7JJ60"/>
<gene>
    <name evidence="1" type="ORF">C5167_021857</name>
</gene>
<proteinExistence type="predicted"/>
<evidence type="ECO:0000313" key="1">
    <source>
        <dbReference type="EMBL" id="RZC60090.1"/>
    </source>
</evidence>
<reference evidence="1 2" key="1">
    <citation type="journal article" date="2018" name="Science">
        <title>The opium poppy genome and morphinan production.</title>
        <authorList>
            <person name="Guo L."/>
            <person name="Winzer T."/>
            <person name="Yang X."/>
            <person name="Li Y."/>
            <person name="Ning Z."/>
            <person name="He Z."/>
            <person name="Teodor R."/>
            <person name="Lu Y."/>
            <person name="Bowser T.A."/>
            <person name="Graham I.A."/>
            <person name="Ye K."/>
        </authorList>
    </citation>
    <scope>NUCLEOTIDE SEQUENCE [LARGE SCALE GENOMIC DNA]</scope>
    <source>
        <strain evidence="2">cv. HN1</strain>
        <tissue evidence="1">Leaves</tissue>
    </source>
</reference>
<dbReference type="Proteomes" id="UP000316621">
    <property type="component" value="Chromosome 5"/>
</dbReference>
<dbReference type="OMA" id="MARXMDE"/>
<protein>
    <recommendedName>
        <fullName evidence="3">Desiccation-related protein PCC13-62</fullName>
    </recommendedName>
</protein>